<dbReference type="EMBL" id="GBXM01078452">
    <property type="protein sequence ID" value="JAH30125.1"/>
    <property type="molecule type" value="Transcribed_RNA"/>
</dbReference>
<accession>A0A0E9RNX5</accession>
<organism evidence="1">
    <name type="scientific">Anguilla anguilla</name>
    <name type="common">European freshwater eel</name>
    <name type="synonym">Muraena anguilla</name>
    <dbReference type="NCBI Taxonomy" id="7936"/>
    <lineage>
        <taxon>Eukaryota</taxon>
        <taxon>Metazoa</taxon>
        <taxon>Chordata</taxon>
        <taxon>Craniata</taxon>
        <taxon>Vertebrata</taxon>
        <taxon>Euteleostomi</taxon>
        <taxon>Actinopterygii</taxon>
        <taxon>Neopterygii</taxon>
        <taxon>Teleostei</taxon>
        <taxon>Anguilliformes</taxon>
        <taxon>Anguillidae</taxon>
        <taxon>Anguilla</taxon>
    </lineage>
</organism>
<dbReference type="AlphaFoldDB" id="A0A0E9RNX5"/>
<name>A0A0E9RNX5_ANGAN</name>
<sequence length="47" mass="5809">MTKLQRYFKSWFFKCGMQFLSLKYCVRGTVNGLVVNPRFRRKKQWCQ</sequence>
<evidence type="ECO:0000313" key="1">
    <source>
        <dbReference type="EMBL" id="JAH30125.1"/>
    </source>
</evidence>
<reference evidence="1" key="1">
    <citation type="submission" date="2014-11" db="EMBL/GenBank/DDBJ databases">
        <authorList>
            <person name="Amaro Gonzalez C."/>
        </authorList>
    </citation>
    <scope>NUCLEOTIDE SEQUENCE</scope>
</reference>
<reference evidence="1" key="2">
    <citation type="journal article" date="2015" name="Fish Shellfish Immunol.">
        <title>Early steps in the European eel (Anguilla anguilla)-Vibrio vulnificus interaction in the gills: Role of the RtxA13 toxin.</title>
        <authorList>
            <person name="Callol A."/>
            <person name="Pajuelo D."/>
            <person name="Ebbesson L."/>
            <person name="Teles M."/>
            <person name="MacKenzie S."/>
            <person name="Amaro C."/>
        </authorList>
    </citation>
    <scope>NUCLEOTIDE SEQUENCE</scope>
</reference>
<proteinExistence type="predicted"/>
<protein>
    <submittedName>
        <fullName evidence="1">Uncharacterized protein</fullName>
    </submittedName>
</protein>